<sequence length="182" mass="20380">MSDVADMIAALMRREGGYVNHPADRGGPTHFGITQATLSTYLGREASLSEVENLKAPLASLIYLKNFYYGPGIDQLPETIQEFVFDSGVNHGPRQALIFVQRSCNLLGAKPPLKEDGIMGDNTRRAASTAARRFSARFIKILIAERRHFYFKIVEAEPAQQVFLQGWLKRLAEFDDAETRFA</sequence>
<feature type="domain" description="Peptidoglycan binding" evidence="2">
    <location>
        <begin position="99"/>
        <end position="171"/>
    </location>
</feature>
<dbReference type="InterPro" id="IPR008565">
    <property type="entry name" value="TtsA-like_GH18_dom"/>
</dbReference>
<dbReference type="Proteomes" id="UP001557485">
    <property type="component" value="Unassembled WGS sequence"/>
</dbReference>
<dbReference type="GO" id="GO:0016787">
    <property type="term" value="F:hydrolase activity"/>
    <property type="evidence" value="ECO:0007669"/>
    <property type="project" value="UniProtKB-KW"/>
</dbReference>
<dbReference type="Gene3D" id="1.20.141.10">
    <property type="entry name" value="Chitosanase, subunit A, domain 1"/>
    <property type="match status" value="1"/>
</dbReference>
<dbReference type="CDD" id="cd13926">
    <property type="entry name" value="N-acetylmuramidase_GH108"/>
    <property type="match status" value="1"/>
</dbReference>
<evidence type="ECO:0000313" key="3">
    <source>
        <dbReference type="EMBL" id="MEX1668629.1"/>
    </source>
</evidence>
<gene>
    <name evidence="3" type="ORF">AB4876_06880</name>
</gene>
<organism evidence="3 4">
    <name type="scientific">Zhongshania guokunii</name>
    <dbReference type="NCBI Taxonomy" id="641783"/>
    <lineage>
        <taxon>Bacteria</taxon>
        <taxon>Pseudomonadati</taxon>
        <taxon>Pseudomonadota</taxon>
        <taxon>Gammaproteobacteria</taxon>
        <taxon>Cellvibrionales</taxon>
        <taxon>Spongiibacteraceae</taxon>
        <taxon>Zhongshania</taxon>
    </lineage>
</organism>
<evidence type="ECO:0000259" key="2">
    <source>
        <dbReference type="Pfam" id="PF09374"/>
    </source>
</evidence>
<evidence type="ECO:0000259" key="1">
    <source>
        <dbReference type="Pfam" id="PF05838"/>
    </source>
</evidence>
<protein>
    <submittedName>
        <fullName evidence="3">Glycoside hydrolase family 108 protein</fullName>
    </submittedName>
</protein>
<dbReference type="InterPro" id="IPR023346">
    <property type="entry name" value="Lysozyme-like_dom_sf"/>
</dbReference>
<dbReference type="RefSeq" id="WP_368380917.1">
    <property type="nucleotide sequence ID" value="NZ_JBFRYA010000005.1"/>
</dbReference>
<reference evidence="3 4" key="1">
    <citation type="journal article" date="2011" name="Int. J. Syst. Evol. Microbiol.">
        <title>Zhongshania antarctica gen. nov., sp. nov. and Zhongshania guokunii sp. nov., gammaproteobacteria respectively isolated from coastal attached (fast) ice and surface seawater of the Antarctic.</title>
        <authorList>
            <person name="Li H.J."/>
            <person name="Zhang X.Y."/>
            <person name="Chen C.X."/>
            <person name="Zhang Y.J."/>
            <person name="Gao Z.M."/>
            <person name="Yu Y."/>
            <person name="Chen X.L."/>
            <person name="Chen B."/>
            <person name="Zhang Y.Z."/>
        </authorList>
    </citation>
    <scope>NUCLEOTIDE SEQUENCE [LARGE SCALE GENOMIC DNA]</scope>
    <source>
        <strain evidence="3 4">ZS6-22T</strain>
    </source>
</reference>
<comment type="caution">
    <text evidence="3">The sequence shown here is derived from an EMBL/GenBank/DDBJ whole genome shotgun (WGS) entry which is preliminary data.</text>
</comment>
<dbReference type="Pfam" id="PF09374">
    <property type="entry name" value="PG_binding_3"/>
    <property type="match status" value="1"/>
</dbReference>
<feature type="domain" description="TtsA-like Glycoside hydrolase family 108" evidence="1">
    <location>
        <begin position="9"/>
        <end position="92"/>
    </location>
</feature>
<keyword evidence="4" id="KW-1185">Reference proteome</keyword>
<evidence type="ECO:0000313" key="4">
    <source>
        <dbReference type="Proteomes" id="UP001557485"/>
    </source>
</evidence>
<dbReference type="InterPro" id="IPR018537">
    <property type="entry name" value="Peptidoglycan-bd_3"/>
</dbReference>
<dbReference type="SUPFAM" id="SSF53955">
    <property type="entry name" value="Lysozyme-like"/>
    <property type="match status" value="1"/>
</dbReference>
<proteinExistence type="predicted"/>
<dbReference type="EMBL" id="JBFRYA010000005">
    <property type="protein sequence ID" value="MEX1668629.1"/>
    <property type="molecule type" value="Genomic_DNA"/>
</dbReference>
<dbReference type="Pfam" id="PF05838">
    <property type="entry name" value="Glyco_hydro_108"/>
    <property type="match status" value="1"/>
</dbReference>
<name>A0ABV3U3Y0_9GAMM</name>
<accession>A0ABV3U3Y0</accession>
<keyword evidence="3" id="KW-0378">Hydrolase</keyword>